<comment type="caution">
    <text evidence="3">The sequence shown here is derived from an EMBL/GenBank/DDBJ whole genome shotgun (WGS) entry which is preliminary data.</text>
</comment>
<evidence type="ECO:0000313" key="3">
    <source>
        <dbReference type="EMBL" id="RZF36481.1"/>
    </source>
</evidence>
<keyword evidence="2" id="KW-0732">Signal</keyword>
<reference evidence="3 4" key="1">
    <citation type="journal article" date="2017" name="Gigascience">
        <title>Genome sequence of the small brown planthopper, Laodelphax striatellus.</title>
        <authorList>
            <person name="Zhu J."/>
            <person name="Jiang F."/>
            <person name="Wang X."/>
            <person name="Yang P."/>
            <person name="Bao Y."/>
            <person name="Zhao W."/>
            <person name="Wang W."/>
            <person name="Lu H."/>
            <person name="Wang Q."/>
            <person name="Cui N."/>
            <person name="Li J."/>
            <person name="Chen X."/>
            <person name="Luo L."/>
            <person name="Yu J."/>
            <person name="Kang L."/>
            <person name="Cui F."/>
        </authorList>
    </citation>
    <scope>NUCLEOTIDE SEQUENCE [LARGE SCALE GENOMIC DNA]</scope>
    <source>
        <strain evidence="3">Lst14</strain>
    </source>
</reference>
<sequence>MRTSAVFILLLVASVTTLNAKTIFECTPESKIVQKLPFFLCSEVKNARLFRTEENLSHEKVRIFVQSLDKPSKADEEALKKQKKTLKRKKRVARRHHG</sequence>
<gene>
    <name evidence="3" type="ORF">LSTR_LSTR011268</name>
</gene>
<proteinExistence type="predicted"/>
<evidence type="ECO:0000256" key="1">
    <source>
        <dbReference type="SAM" id="MobiDB-lite"/>
    </source>
</evidence>
<dbReference type="EMBL" id="QKKF02026394">
    <property type="protein sequence ID" value="RZF36481.1"/>
    <property type="molecule type" value="Genomic_DNA"/>
</dbReference>
<evidence type="ECO:0000313" key="4">
    <source>
        <dbReference type="Proteomes" id="UP000291343"/>
    </source>
</evidence>
<feature type="compositionally biased region" description="Basic and acidic residues" evidence="1">
    <location>
        <begin position="71"/>
        <end position="80"/>
    </location>
</feature>
<protein>
    <submittedName>
        <fullName evidence="3">Uncharacterized protein</fullName>
    </submittedName>
</protein>
<feature type="compositionally biased region" description="Basic residues" evidence="1">
    <location>
        <begin position="81"/>
        <end position="98"/>
    </location>
</feature>
<keyword evidence="4" id="KW-1185">Reference proteome</keyword>
<organism evidence="3 4">
    <name type="scientific">Laodelphax striatellus</name>
    <name type="common">Small brown planthopper</name>
    <name type="synonym">Delphax striatella</name>
    <dbReference type="NCBI Taxonomy" id="195883"/>
    <lineage>
        <taxon>Eukaryota</taxon>
        <taxon>Metazoa</taxon>
        <taxon>Ecdysozoa</taxon>
        <taxon>Arthropoda</taxon>
        <taxon>Hexapoda</taxon>
        <taxon>Insecta</taxon>
        <taxon>Pterygota</taxon>
        <taxon>Neoptera</taxon>
        <taxon>Paraneoptera</taxon>
        <taxon>Hemiptera</taxon>
        <taxon>Auchenorrhyncha</taxon>
        <taxon>Fulgoroidea</taxon>
        <taxon>Delphacidae</taxon>
        <taxon>Criomorphinae</taxon>
        <taxon>Laodelphax</taxon>
    </lineage>
</organism>
<dbReference type="InParanoid" id="A0A482WTI4"/>
<evidence type="ECO:0000256" key="2">
    <source>
        <dbReference type="SAM" id="SignalP"/>
    </source>
</evidence>
<feature type="signal peptide" evidence="2">
    <location>
        <begin position="1"/>
        <end position="20"/>
    </location>
</feature>
<feature type="chain" id="PRO_5019840439" evidence="2">
    <location>
        <begin position="21"/>
        <end position="98"/>
    </location>
</feature>
<name>A0A482WTI4_LAOST</name>
<dbReference type="Proteomes" id="UP000291343">
    <property type="component" value="Unassembled WGS sequence"/>
</dbReference>
<dbReference type="AlphaFoldDB" id="A0A482WTI4"/>
<feature type="region of interest" description="Disordered" evidence="1">
    <location>
        <begin position="71"/>
        <end position="98"/>
    </location>
</feature>
<accession>A0A482WTI4</accession>